<protein>
    <submittedName>
        <fullName evidence="1">Uncharacterized protein</fullName>
    </submittedName>
</protein>
<organism evidence="1 2">
    <name type="scientific">Gluconacetobacter diazotrophicus</name>
    <name type="common">Acetobacter diazotrophicus</name>
    <dbReference type="NCBI Taxonomy" id="33996"/>
    <lineage>
        <taxon>Bacteria</taxon>
        <taxon>Pseudomonadati</taxon>
        <taxon>Pseudomonadota</taxon>
        <taxon>Alphaproteobacteria</taxon>
        <taxon>Acetobacterales</taxon>
        <taxon>Acetobacteraceae</taxon>
        <taxon>Gluconacetobacter</taxon>
    </lineage>
</organism>
<gene>
    <name evidence="1" type="ORF">HLH33_12030</name>
</gene>
<proteinExistence type="predicted"/>
<evidence type="ECO:0000313" key="2">
    <source>
        <dbReference type="Proteomes" id="UP000550787"/>
    </source>
</evidence>
<name>A0A7W4I686_GLUDI</name>
<dbReference type="AlphaFoldDB" id="A0A7W4I686"/>
<evidence type="ECO:0000313" key="1">
    <source>
        <dbReference type="EMBL" id="MBB2157029.1"/>
    </source>
</evidence>
<reference evidence="1 2" key="1">
    <citation type="submission" date="2020-04" db="EMBL/GenBank/DDBJ databases">
        <title>Description of novel Gluconacetobacter.</title>
        <authorList>
            <person name="Sombolestani A."/>
        </authorList>
    </citation>
    <scope>NUCLEOTIDE SEQUENCE [LARGE SCALE GENOMIC DNA]</scope>
    <source>
        <strain evidence="1 2">LMG 7603</strain>
    </source>
</reference>
<dbReference type="Proteomes" id="UP000550787">
    <property type="component" value="Unassembled WGS sequence"/>
</dbReference>
<accession>A0A7W4I686</accession>
<dbReference type="RefSeq" id="WP_183116006.1">
    <property type="nucleotide sequence ID" value="NZ_JABEQG010000022.1"/>
</dbReference>
<comment type="caution">
    <text evidence="1">The sequence shown here is derived from an EMBL/GenBank/DDBJ whole genome shotgun (WGS) entry which is preliminary data.</text>
</comment>
<sequence length="482" mass="53802">MVKVKSRPKCAQKTAVPVIVEDQIDAAIAPAVRTSSVVGREMAEYYLTFREAEDDERESAEVEVRRKAVHERMDALWAEYEAGPLPIEAPADILAELMAVTSYMRASIGRCGFDLVASITMMERLWRIIRPVSEIFGIDTEEIGADAISLSIDENIKSEMYYARYVVLRALEQGIAFRLTPGGKLEIFRRDGDRAPGALFDSISEEDLVEEVKRLITEKGASLAIPSQPAGLAGQTWWLTRDDMRNVSRDALRRVCVGWGPRSPDRDLIVACKRLEDIENEHRRIYNEHPVEEEKDALWDKLSGEQNALAKRISNMRAVTTAGVIARAKVILADDPDEGICDGPFIDKNMRGALLRDLIAMDDGETSRLRLVPDLEELKRGENNYRLVSLAGQAAMAFYTMEASPLDEDVPTELVKEYWDLIDQSCQIPATSTEAHLARVKLLSLGNVQDGRFVKLPQFPDQVVRALVRDVAGARDDQGATA</sequence>
<dbReference type="EMBL" id="JABEQG010000022">
    <property type="protein sequence ID" value="MBB2157029.1"/>
    <property type="molecule type" value="Genomic_DNA"/>
</dbReference>